<sequence length="479" mass="52233">MPQKMAILWTFALLCALLEATLVPATLSPPAELVLGPEVIKEKLTQELEDHGATTILQQLPLLSAVRNKPARGFPLLGGLVNSFLNYVIWLKVTSANILQLQLQPLTDDQGLLIKIPLDMVAGFNTPLVKTIMEFHMETEVQALVLVETSLNGSNNLILSSCASSRGSLHISLLNKVSFLANSLADKVTNLLVPALPQMVKKKLCPVIEEAFKDMYADFLKMAKAPISLSPGLLNFDLLSSTITGSSIQMDLQATLLDSQAKVTKWFNDSVVAPALPTLNSTLFSLAIRQDVVSAVVAAILPPEELLVLLDFVLPDLAHELKSRIKVINKTASDKLGPTQIVKIVTRKLPQLSLSQDDAKLAQRILLEVFATNKDVRPFFTLGIEANLAAQFYAEGDWLVLNFNDISFDRIRLMISDIGLFNPEVLTSILTKILYSSLLPNENGKLRPGIPISISKNLGYKTALWSVTQGALVLTPASA</sequence>
<dbReference type="Proteomes" id="UP001732720">
    <property type="component" value="Chromosome 5"/>
</dbReference>
<accession>A0AC58MGM6</accession>
<evidence type="ECO:0000313" key="2">
    <source>
        <dbReference type="RefSeq" id="XP_073928514.1"/>
    </source>
</evidence>
<organism evidence="1 2">
    <name type="scientific">Castor canadensis</name>
    <name type="common">American beaver</name>
    <dbReference type="NCBI Taxonomy" id="51338"/>
    <lineage>
        <taxon>Eukaryota</taxon>
        <taxon>Metazoa</taxon>
        <taxon>Chordata</taxon>
        <taxon>Craniata</taxon>
        <taxon>Vertebrata</taxon>
        <taxon>Euteleostomi</taxon>
        <taxon>Mammalia</taxon>
        <taxon>Eutheria</taxon>
        <taxon>Euarchontoglires</taxon>
        <taxon>Glires</taxon>
        <taxon>Rodentia</taxon>
        <taxon>Castorimorpha</taxon>
        <taxon>Castoridae</taxon>
        <taxon>Castor</taxon>
    </lineage>
</organism>
<name>A0AC58MGM6_CASCN</name>
<keyword evidence="1" id="KW-1185">Reference proteome</keyword>
<gene>
    <name evidence="2" type="primary">Bpifb1</name>
</gene>
<protein>
    <submittedName>
        <fullName evidence="2">BPI fold-containing family B member 1</fullName>
    </submittedName>
</protein>
<proteinExistence type="predicted"/>
<reference evidence="2" key="1">
    <citation type="submission" date="2025-08" db="UniProtKB">
        <authorList>
            <consortium name="RefSeq"/>
        </authorList>
    </citation>
    <scope>IDENTIFICATION</scope>
</reference>
<dbReference type="RefSeq" id="XP_073928514.1">
    <property type="nucleotide sequence ID" value="XM_074072413.1"/>
</dbReference>
<evidence type="ECO:0000313" key="1">
    <source>
        <dbReference type="Proteomes" id="UP001732720"/>
    </source>
</evidence>